<dbReference type="PANTHER" id="PTHR32119">
    <property type="entry name" value="OROTIDINE 5'-PHOSPHATE DECARBOXYLASE"/>
    <property type="match status" value="1"/>
</dbReference>
<dbReference type="InterPro" id="IPR011060">
    <property type="entry name" value="RibuloseP-bd_barrel"/>
</dbReference>
<evidence type="ECO:0000256" key="2">
    <source>
        <dbReference type="ARBA" id="ARBA00011738"/>
    </source>
</evidence>
<dbReference type="EMBL" id="LNQE01000909">
    <property type="protein sequence ID" value="KUG23365.1"/>
    <property type="molecule type" value="Genomic_DNA"/>
</dbReference>
<dbReference type="Gene3D" id="3.20.20.70">
    <property type="entry name" value="Aldolase class I"/>
    <property type="match status" value="1"/>
</dbReference>
<evidence type="ECO:0000313" key="10">
    <source>
        <dbReference type="EMBL" id="KUG23365.1"/>
    </source>
</evidence>
<comment type="pathway">
    <text evidence="1">Pyrimidine metabolism; UMP biosynthesis via de novo pathway; UMP from orotate: step 2/2.</text>
</comment>
<comment type="caution">
    <text evidence="10">The sequence shown here is derived from an EMBL/GenBank/DDBJ whole genome shotgun (WGS) entry which is preliminary data.</text>
</comment>
<dbReference type="PANTHER" id="PTHR32119:SF2">
    <property type="entry name" value="OROTIDINE 5'-PHOSPHATE DECARBOXYLASE"/>
    <property type="match status" value="1"/>
</dbReference>
<dbReference type="InterPro" id="IPR014732">
    <property type="entry name" value="OMPdecase"/>
</dbReference>
<dbReference type="InterPro" id="IPR047596">
    <property type="entry name" value="OMPdecase_bac"/>
</dbReference>
<evidence type="ECO:0000256" key="5">
    <source>
        <dbReference type="ARBA" id="ARBA00022793"/>
    </source>
</evidence>
<proteinExistence type="inferred from homology"/>
<dbReference type="GO" id="GO:0005829">
    <property type="term" value="C:cytosol"/>
    <property type="evidence" value="ECO:0007669"/>
    <property type="project" value="TreeGrafter"/>
</dbReference>
<comment type="subunit">
    <text evidence="2">Homodimer.</text>
</comment>
<dbReference type="EC" id="4.1.1.23" evidence="3"/>
<organism evidence="10">
    <name type="scientific">hydrocarbon metagenome</name>
    <dbReference type="NCBI Taxonomy" id="938273"/>
    <lineage>
        <taxon>unclassified sequences</taxon>
        <taxon>metagenomes</taxon>
        <taxon>ecological metagenomes</taxon>
    </lineage>
</organism>
<dbReference type="GO" id="GO:0006207">
    <property type="term" value="P:'de novo' pyrimidine nucleobase biosynthetic process"/>
    <property type="evidence" value="ECO:0007669"/>
    <property type="project" value="InterPro"/>
</dbReference>
<dbReference type="InterPro" id="IPR018089">
    <property type="entry name" value="OMPdecase_AS"/>
</dbReference>
<dbReference type="PROSITE" id="PS00156">
    <property type="entry name" value="OMPDECASE"/>
    <property type="match status" value="1"/>
</dbReference>
<keyword evidence="7 10" id="KW-0456">Lyase</keyword>
<evidence type="ECO:0000256" key="6">
    <source>
        <dbReference type="ARBA" id="ARBA00022975"/>
    </source>
</evidence>
<dbReference type="NCBIfam" id="TIGR01740">
    <property type="entry name" value="pyrF"/>
    <property type="match status" value="1"/>
</dbReference>
<dbReference type="SMART" id="SM00934">
    <property type="entry name" value="OMPdecase"/>
    <property type="match status" value="1"/>
</dbReference>
<gene>
    <name evidence="10" type="ORF">ASZ90_006807</name>
</gene>
<reference evidence="10" key="1">
    <citation type="journal article" date="2015" name="Proc. Natl. Acad. Sci. U.S.A.">
        <title>Networks of energetic and metabolic interactions define dynamics in microbial communities.</title>
        <authorList>
            <person name="Embree M."/>
            <person name="Liu J.K."/>
            <person name="Al-Bassam M.M."/>
            <person name="Zengler K."/>
        </authorList>
    </citation>
    <scope>NUCLEOTIDE SEQUENCE</scope>
</reference>
<dbReference type="SUPFAM" id="SSF51366">
    <property type="entry name" value="Ribulose-phoshate binding barrel"/>
    <property type="match status" value="1"/>
</dbReference>
<protein>
    <recommendedName>
        <fullName evidence="4">Orotidine 5'-phosphate decarboxylase</fullName>
        <ecNumber evidence="3">4.1.1.23</ecNumber>
    </recommendedName>
    <alternativeName>
        <fullName evidence="8">OMP decarboxylase</fullName>
    </alternativeName>
</protein>
<name>A0A0W8FR01_9ZZZZ</name>
<sequence>MKNISIESAINKLIFALDADNYEEALSWVQLLSGHVGMFKVGKELFTAVGPKIIESIKDRGQKVFLDLKFHDIPNTVARAAKAAVKLNVDMFNVHASGGSQMVNEAVTAAWTSADEIAGPRPIILAVTVLTSLNSTDLTEIGFRRTTGEQVLHLARLAQDAGASGVVASAQDIEMLRANLGDKFIIVTPGIRSAGSTTKDDQKRTLSAYEAIKKGADYIVVGRPISTASKPLDACQQIVQEIADGLAAR</sequence>
<evidence type="ECO:0000259" key="9">
    <source>
        <dbReference type="SMART" id="SM00934"/>
    </source>
</evidence>
<evidence type="ECO:0000256" key="4">
    <source>
        <dbReference type="ARBA" id="ARBA00021923"/>
    </source>
</evidence>
<dbReference type="NCBIfam" id="NF001273">
    <property type="entry name" value="PRK00230.1"/>
    <property type="match status" value="1"/>
</dbReference>
<dbReference type="CDD" id="cd04725">
    <property type="entry name" value="OMP_decarboxylase_like"/>
    <property type="match status" value="1"/>
</dbReference>
<dbReference type="Pfam" id="PF00215">
    <property type="entry name" value="OMPdecase"/>
    <property type="match status" value="1"/>
</dbReference>
<feature type="domain" description="Orotidine 5'-phosphate decarboxylase" evidence="9">
    <location>
        <begin position="12"/>
        <end position="238"/>
    </location>
</feature>
<dbReference type="GO" id="GO:0004590">
    <property type="term" value="F:orotidine-5'-phosphate decarboxylase activity"/>
    <property type="evidence" value="ECO:0007669"/>
    <property type="project" value="UniProtKB-EC"/>
</dbReference>
<dbReference type="GO" id="GO:0044205">
    <property type="term" value="P:'de novo' UMP biosynthetic process"/>
    <property type="evidence" value="ECO:0007669"/>
    <property type="project" value="UniProtKB-UniPathway"/>
</dbReference>
<evidence type="ECO:0000256" key="8">
    <source>
        <dbReference type="ARBA" id="ARBA00033428"/>
    </source>
</evidence>
<accession>A0A0W8FR01</accession>
<keyword evidence="5" id="KW-0210">Decarboxylase</keyword>
<dbReference type="InterPro" id="IPR013785">
    <property type="entry name" value="Aldolase_TIM"/>
</dbReference>
<evidence type="ECO:0000256" key="1">
    <source>
        <dbReference type="ARBA" id="ARBA00004861"/>
    </source>
</evidence>
<evidence type="ECO:0000256" key="7">
    <source>
        <dbReference type="ARBA" id="ARBA00023239"/>
    </source>
</evidence>
<evidence type="ECO:0000256" key="3">
    <source>
        <dbReference type="ARBA" id="ARBA00012321"/>
    </source>
</evidence>
<dbReference type="UniPathway" id="UPA00070">
    <property type="reaction ID" value="UER00120"/>
</dbReference>
<dbReference type="InterPro" id="IPR001754">
    <property type="entry name" value="OMPdeCOase_dom"/>
</dbReference>
<dbReference type="AlphaFoldDB" id="A0A0W8FR01"/>
<dbReference type="HAMAP" id="MF_01200_B">
    <property type="entry name" value="OMPdecase_type1_B"/>
    <property type="match status" value="1"/>
</dbReference>
<dbReference type="FunFam" id="3.20.20.70:FF:000015">
    <property type="entry name" value="Orotidine 5'-phosphate decarboxylase"/>
    <property type="match status" value="1"/>
</dbReference>
<keyword evidence="6" id="KW-0665">Pyrimidine biosynthesis</keyword>